<organism evidence="2 3">
    <name type="scientific">Prorocentrum cordatum</name>
    <dbReference type="NCBI Taxonomy" id="2364126"/>
    <lineage>
        <taxon>Eukaryota</taxon>
        <taxon>Sar</taxon>
        <taxon>Alveolata</taxon>
        <taxon>Dinophyceae</taxon>
        <taxon>Prorocentrales</taxon>
        <taxon>Prorocentraceae</taxon>
        <taxon>Prorocentrum</taxon>
    </lineage>
</organism>
<evidence type="ECO:0008006" key="4">
    <source>
        <dbReference type="Google" id="ProtNLM"/>
    </source>
</evidence>
<sequence>MPPKRKRGRPSLLRQVLDADAGPSSDDEAAVDDAPAVVVPARRRKPPKAPPPKLPVVPHAIVVCPREPLLPVPTCDMGALVHSTVRQFPFLSPGTPLANAALLRVARDFLAHGDRSAVGRSFQDDGDRYGKDGKWGFLGRPAGSADVELVAIVEGVRYDEATNLLTVRQDSGVPEFQDHVNRALDRIAKLAVFKEAVPAKLFQTEHSYGVLFAVRQPGSGHKKFICVRSHCVGVPNVLQRTTAEIIAQALKLSSFVRCMPFNVAKCGVRLICSDRYAAQFVAERLIQAERPGWTRLHLGCEVHKSTSSQAKGLLLADWCVSGCIRTALSLRLGGWMRLFRQCLLNEVTSTIDIKRGQCPPEAARHRQMCLRLFAGNEAKRQRRFQCILQCLPNGDWTRTDCVEVYLREGVDYNEEQVAGLVAKGLMLCLAQNTFMIFNRKRWTNNDKAVNQLGLLQCCHGLLVRVYKRWLRQAGYNGSLEIGHRDHPSRSSQAAGALAIADDFDPAAGLAAPAEAGPEGGDGDIPGGDGAAPPAASPKDADPFAVVNAKNRRMALRWMNGEPTSDLIIIRLVMEPTMMISRRQLYIASDAWEREQNIVAASGGAAHGKRDFRILIPARGELDAHFADCHHQLMTTEGFFWTAMPDHCITEYWRCPGFRLASKAAAEYHRTLTSVHRRPPFLLFLIVNYPAVAGQVKRLPECLLDPFTKQVLGKFDLGSQELKAFLTLLMMMGYTDTAEIECWHSWVRRFLVRRGSQTNRPDVQDLNAQAFAHRLKTRSSELLEWLDAEAADHYYEDFNQGPDDPDEDPSSNATKKQRRGGGGEWRAYVSSQLRKGVTDFHTMALNYRERTDEERQQNIMDGRAATVLHRAGQPAFGPSQKEKRIQALRHEAIAFNRRHPLTDLTALSSAPAPAAVVLQSHTDERVDHMMALVAAVNRVDRQRREFREEQGAMVIREFVRTKSAELRREVVSHIQSLGPWAGRLVAKPVLDASGLELSCCDYFCEAGRKVQRFRNSVLASIKELAPRRSRWRDMLVNGFIVMRLKGTPVNSALAGLADDDPDIADLASCEYLVEFEAFAHLDIDNYTWKLMFYKLSEASVHLPRWDFVLKCQRAIPVESEMQEEIIHAELVGADPDTPEGGGGSDAPGLPGEGGGDDGGSSDGGEEGCGGGLLGEGPGGDDAPIGAEGVGGIPDAAGGAAAAGAAGGPGAEHPPPPPPAAPTSRDKSDAVAYLDGGKISLYLKHRRVEATCTNPFHGKCVKTRTMVYSYRAKVPPLAYCAAWLKKGHVATRALHWAPEHEPTAAELAGARHELNASGDPEVATLLRAGREGYPDAGL</sequence>
<feature type="region of interest" description="Disordered" evidence="1">
    <location>
        <begin position="1"/>
        <end position="53"/>
    </location>
</feature>
<keyword evidence="3" id="KW-1185">Reference proteome</keyword>
<dbReference type="Proteomes" id="UP001189429">
    <property type="component" value="Unassembled WGS sequence"/>
</dbReference>
<name>A0ABN9XPQ0_9DINO</name>
<protein>
    <recommendedName>
        <fullName evidence="4">RNA-directed RNA polymerase</fullName>
    </recommendedName>
</protein>
<feature type="region of interest" description="Disordered" evidence="1">
    <location>
        <begin position="510"/>
        <end position="542"/>
    </location>
</feature>
<feature type="region of interest" description="Disordered" evidence="1">
    <location>
        <begin position="1131"/>
        <end position="1226"/>
    </location>
</feature>
<feature type="compositionally biased region" description="Gly residues" evidence="1">
    <location>
        <begin position="517"/>
        <end position="529"/>
    </location>
</feature>
<evidence type="ECO:0000256" key="1">
    <source>
        <dbReference type="SAM" id="MobiDB-lite"/>
    </source>
</evidence>
<comment type="caution">
    <text evidence="2">The sequence shown here is derived from an EMBL/GenBank/DDBJ whole genome shotgun (WGS) entry which is preliminary data.</text>
</comment>
<evidence type="ECO:0000313" key="2">
    <source>
        <dbReference type="EMBL" id="CAK0900522.1"/>
    </source>
</evidence>
<feature type="compositionally biased region" description="Gly residues" evidence="1">
    <location>
        <begin position="1138"/>
        <end position="1178"/>
    </location>
</feature>
<feature type="region of interest" description="Disordered" evidence="1">
    <location>
        <begin position="795"/>
        <end position="823"/>
    </location>
</feature>
<reference evidence="2" key="1">
    <citation type="submission" date="2023-10" db="EMBL/GenBank/DDBJ databases">
        <authorList>
            <person name="Chen Y."/>
            <person name="Shah S."/>
            <person name="Dougan E. K."/>
            <person name="Thang M."/>
            <person name="Chan C."/>
        </authorList>
    </citation>
    <scope>NUCLEOTIDE SEQUENCE [LARGE SCALE GENOMIC DNA]</scope>
</reference>
<feature type="compositionally biased region" description="Pro residues" evidence="1">
    <location>
        <begin position="1210"/>
        <end position="1219"/>
    </location>
</feature>
<proteinExistence type="predicted"/>
<feature type="compositionally biased region" description="Low complexity" evidence="1">
    <location>
        <begin position="1191"/>
        <end position="1202"/>
    </location>
</feature>
<dbReference type="EMBL" id="CAUYUJ010020793">
    <property type="protein sequence ID" value="CAK0900522.1"/>
    <property type="molecule type" value="Genomic_DNA"/>
</dbReference>
<gene>
    <name evidence="2" type="ORF">PCOR1329_LOCUS77773</name>
</gene>
<accession>A0ABN9XPQ0</accession>
<evidence type="ECO:0000313" key="3">
    <source>
        <dbReference type="Proteomes" id="UP001189429"/>
    </source>
</evidence>